<evidence type="ECO:0000256" key="5">
    <source>
        <dbReference type="PROSITE-ProRule" id="PRU00169"/>
    </source>
</evidence>
<feature type="modified residue" description="4-aspartylphosphate" evidence="5">
    <location>
        <position position="60"/>
    </location>
</feature>
<dbReference type="InterPro" id="IPR011006">
    <property type="entry name" value="CheY-like_superfamily"/>
</dbReference>
<dbReference type="Gene3D" id="2.40.50.1020">
    <property type="entry name" value="LytTr DNA-binding domain"/>
    <property type="match status" value="1"/>
</dbReference>
<dbReference type="SMART" id="SM00850">
    <property type="entry name" value="LytTR"/>
    <property type="match status" value="1"/>
</dbReference>
<dbReference type="PROSITE" id="PS50110">
    <property type="entry name" value="RESPONSE_REGULATORY"/>
    <property type="match status" value="1"/>
</dbReference>
<dbReference type="AlphaFoldDB" id="A0A9D1CM56"/>
<reference evidence="7" key="2">
    <citation type="journal article" date="2021" name="PeerJ">
        <title>Extensive microbial diversity within the chicken gut microbiome revealed by metagenomics and culture.</title>
        <authorList>
            <person name="Gilroy R."/>
            <person name="Ravi A."/>
            <person name="Getino M."/>
            <person name="Pursley I."/>
            <person name="Horton D.L."/>
            <person name="Alikhan N.F."/>
            <person name="Baker D."/>
            <person name="Gharbi K."/>
            <person name="Hall N."/>
            <person name="Watson M."/>
            <person name="Adriaenssens E.M."/>
            <person name="Foster-Nyarko E."/>
            <person name="Jarju S."/>
            <person name="Secka A."/>
            <person name="Antonio M."/>
            <person name="Oren A."/>
            <person name="Chaudhuri R.R."/>
            <person name="La Ragione R."/>
            <person name="Hildebrand F."/>
            <person name="Pallen M.J."/>
        </authorList>
    </citation>
    <scope>NUCLEOTIDE SEQUENCE</scope>
    <source>
        <strain evidence="7">13361</strain>
    </source>
</reference>
<proteinExistence type="predicted"/>
<dbReference type="PANTHER" id="PTHR44591">
    <property type="entry name" value="STRESS RESPONSE REGULATOR PROTEIN 1"/>
    <property type="match status" value="1"/>
</dbReference>
<dbReference type="GO" id="GO:0000160">
    <property type="term" value="P:phosphorelay signal transduction system"/>
    <property type="evidence" value="ECO:0007669"/>
    <property type="project" value="UniProtKB-KW"/>
</dbReference>
<dbReference type="InterPro" id="IPR007492">
    <property type="entry name" value="LytTR_DNA-bd_dom"/>
</dbReference>
<keyword evidence="2 5" id="KW-0597">Phosphoprotein</keyword>
<sequence>MLRIAICDDNQVELQYTARMTADYFGTHPAHSAIIETFHSGKDLLSQAEARKGFDLYILDILMPDLSGIEIGRRLRTLGAGGEIIYLTSSNDFAADSYEVRAFFYLLKPVEQQKLYGVLDEATEKLNREQNAAIMVNTPQGIRRILMERIRYAERVGRCIRYHCTDGTLDSLTIRSSFKEMMEPLLADRHFRLCGASYVLNFQYITGINGQTCLLDNGQTIVLPKAAAAAFKQDWGSYWLEEVFPK</sequence>
<comment type="function">
    <text evidence="4">May play the central regulatory role in sporulation. It may be an element of the effector pathway responsible for the activation of sporulation genes in response to nutritional stress. Spo0A may act in concert with spo0H (a sigma factor) to control the expression of some genes that are critical to the sporulation process.</text>
</comment>
<protein>
    <recommendedName>
        <fullName evidence="1">Stage 0 sporulation protein A homolog</fullName>
    </recommendedName>
</protein>
<dbReference type="InterPro" id="IPR050595">
    <property type="entry name" value="Bact_response_regulator"/>
</dbReference>
<dbReference type="Gene3D" id="3.40.50.2300">
    <property type="match status" value="1"/>
</dbReference>
<evidence type="ECO:0000256" key="2">
    <source>
        <dbReference type="ARBA" id="ARBA00022553"/>
    </source>
</evidence>
<dbReference type="Pfam" id="PF00072">
    <property type="entry name" value="Response_reg"/>
    <property type="match status" value="1"/>
</dbReference>
<dbReference type="GO" id="GO:0003677">
    <property type="term" value="F:DNA binding"/>
    <property type="evidence" value="ECO:0007669"/>
    <property type="project" value="InterPro"/>
</dbReference>
<dbReference type="Proteomes" id="UP000886796">
    <property type="component" value="Unassembled WGS sequence"/>
</dbReference>
<name>A0A9D1CM56_9FIRM</name>
<evidence type="ECO:0000313" key="7">
    <source>
        <dbReference type="EMBL" id="HIQ66949.1"/>
    </source>
</evidence>
<dbReference type="CDD" id="cd00156">
    <property type="entry name" value="REC"/>
    <property type="match status" value="1"/>
</dbReference>
<dbReference type="SMART" id="SM00448">
    <property type="entry name" value="REC"/>
    <property type="match status" value="1"/>
</dbReference>
<evidence type="ECO:0000256" key="4">
    <source>
        <dbReference type="ARBA" id="ARBA00024867"/>
    </source>
</evidence>
<keyword evidence="3" id="KW-0902">Two-component regulatory system</keyword>
<gene>
    <name evidence="7" type="ORF">IAB74_00360</name>
</gene>
<feature type="domain" description="Response regulatory" evidence="6">
    <location>
        <begin position="3"/>
        <end position="123"/>
    </location>
</feature>
<dbReference type="InterPro" id="IPR001789">
    <property type="entry name" value="Sig_transdc_resp-reg_receiver"/>
</dbReference>
<reference evidence="7" key="1">
    <citation type="submission" date="2020-10" db="EMBL/GenBank/DDBJ databases">
        <authorList>
            <person name="Gilroy R."/>
        </authorList>
    </citation>
    <scope>NUCLEOTIDE SEQUENCE</scope>
    <source>
        <strain evidence="7">13361</strain>
    </source>
</reference>
<organism evidence="7 8">
    <name type="scientific">Candidatus Faecousia excrementigallinarum</name>
    <dbReference type="NCBI Taxonomy" id="2840806"/>
    <lineage>
        <taxon>Bacteria</taxon>
        <taxon>Bacillati</taxon>
        <taxon>Bacillota</taxon>
        <taxon>Clostridia</taxon>
        <taxon>Eubacteriales</taxon>
        <taxon>Oscillospiraceae</taxon>
        <taxon>Faecousia</taxon>
    </lineage>
</organism>
<comment type="caution">
    <text evidence="7">The sequence shown here is derived from an EMBL/GenBank/DDBJ whole genome shotgun (WGS) entry which is preliminary data.</text>
</comment>
<evidence type="ECO:0000256" key="1">
    <source>
        <dbReference type="ARBA" id="ARBA00018672"/>
    </source>
</evidence>
<evidence type="ECO:0000256" key="3">
    <source>
        <dbReference type="ARBA" id="ARBA00023012"/>
    </source>
</evidence>
<accession>A0A9D1CM56</accession>
<evidence type="ECO:0000259" key="6">
    <source>
        <dbReference type="PROSITE" id="PS50110"/>
    </source>
</evidence>
<dbReference type="EMBL" id="DVFK01000007">
    <property type="protein sequence ID" value="HIQ66949.1"/>
    <property type="molecule type" value="Genomic_DNA"/>
</dbReference>
<evidence type="ECO:0000313" key="8">
    <source>
        <dbReference type="Proteomes" id="UP000886796"/>
    </source>
</evidence>
<dbReference type="PANTHER" id="PTHR44591:SF14">
    <property type="entry name" value="PROTEIN PILG"/>
    <property type="match status" value="1"/>
</dbReference>
<dbReference type="SUPFAM" id="SSF52172">
    <property type="entry name" value="CheY-like"/>
    <property type="match status" value="1"/>
</dbReference>